<evidence type="ECO:0008006" key="3">
    <source>
        <dbReference type="Google" id="ProtNLM"/>
    </source>
</evidence>
<dbReference type="Proteomes" id="UP000658514">
    <property type="component" value="Unassembled WGS sequence"/>
</dbReference>
<dbReference type="RefSeq" id="WP_190552017.1">
    <property type="nucleotide sequence ID" value="NZ_CAWPNO010000018.1"/>
</dbReference>
<comment type="caution">
    <text evidence="1">The sequence shown here is derived from an EMBL/GenBank/DDBJ whole genome shotgun (WGS) entry which is preliminary data.</text>
</comment>
<evidence type="ECO:0000313" key="2">
    <source>
        <dbReference type="Proteomes" id="UP000658514"/>
    </source>
</evidence>
<evidence type="ECO:0000313" key="1">
    <source>
        <dbReference type="EMBL" id="MBD2200789.1"/>
    </source>
</evidence>
<organism evidence="1 2">
    <name type="scientific">Calothrix parietina FACHB-288</name>
    <dbReference type="NCBI Taxonomy" id="2692896"/>
    <lineage>
        <taxon>Bacteria</taxon>
        <taxon>Bacillati</taxon>
        <taxon>Cyanobacteriota</taxon>
        <taxon>Cyanophyceae</taxon>
        <taxon>Nostocales</taxon>
        <taxon>Calotrichaceae</taxon>
        <taxon>Calothrix</taxon>
    </lineage>
</organism>
<keyword evidence="2" id="KW-1185">Reference proteome</keyword>
<accession>A0ABR8AMF1</accession>
<dbReference type="EMBL" id="JACJQH010000114">
    <property type="protein sequence ID" value="MBD2200789.1"/>
    <property type="molecule type" value="Genomic_DNA"/>
</dbReference>
<proteinExistence type="predicted"/>
<protein>
    <recommendedName>
        <fullName evidence="3">Transposase</fullName>
    </recommendedName>
</protein>
<sequence>MNIYKFVSAFIMNASVFQSFVAFLATEYECISQIEEFFTTQVSKHGSIPNVQKRPHPIRVGLEIRSLPSQASNFLPAKAGFVGIAIPLRVLRQNWDAPRSTKPKTITAVFR</sequence>
<gene>
    <name evidence="1" type="ORF">H6G24_36015</name>
</gene>
<reference evidence="1 2" key="1">
    <citation type="journal article" date="2020" name="ISME J.">
        <title>Comparative genomics reveals insights into cyanobacterial evolution and habitat adaptation.</title>
        <authorList>
            <person name="Chen M.Y."/>
            <person name="Teng W.K."/>
            <person name="Zhao L."/>
            <person name="Hu C.X."/>
            <person name="Zhou Y.K."/>
            <person name="Han B.P."/>
            <person name="Song L.R."/>
            <person name="Shu W.S."/>
        </authorList>
    </citation>
    <scope>NUCLEOTIDE SEQUENCE [LARGE SCALE GENOMIC DNA]</scope>
    <source>
        <strain evidence="1 2">FACHB-288</strain>
    </source>
</reference>
<name>A0ABR8AMF1_9CYAN</name>